<evidence type="ECO:0000256" key="1">
    <source>
        <dbReference type="SAM" id="MobiDB-lite"/>
    </source>
</evidence>
<dbReference type="Gene3D" id="3.30.160.60">
    <property type="entry name" value="Classic Zinc Finger"/>
    <property type="match status" value="1"/>
</dbReference>
<feature type="region of interest" description="Disordered" evidence="1">
    <location>
        <begin position="1"/>
        <end position="97"/>
    </location>
</feature>
<dbReference type="GeneID" id="29108889"/>
<feature type="domain" description="C2H2-type" evidence="2">
    <location>
        <begin position="187"/>
        <end position="214"/>
    </location>
</feature>
<evidence type="ECO:0000313" key="3">
    <source>
        <dbReference type="EMBL" id="OAG25066.1"/>
    </source>
</evidence>
<feature type="compositionally biased region" description="Polar residues" evidence="1">
    <location>
        <begin position="321"/>
        <end position="331"/>
    </location>
</feature>
<dbReference type="AlphaFoldDB" id="A0A177E014"/>
<dbReference type="RefSeq" id="XP_018390487.1">
    <property type="nucleotide sequence ID" value="XM_018523295.1"/>
</dbReference>
<proteinExistence type="predicted"/>
<dbReference type="EMBL" id="KV441470">
    <property type="protein sequence ID" value="OAG25066.1"/>
    <property type="molecule type" value="Genomic_DNA"/>
</dbReference>
<feature type="region of interest" description="Disordered" evidence="1">
    <location>
        <begin position="312"/>
        <end position="366"/>
    </location>
</feature>
<gene>
    <name evidence="3" type="ORF">CC77DRAFT_1004729</name>
</gene>
<reference evidence="3 4" key="1">
    <citation type="submission" date="2016-05" db="EMBL/GenBank/DDBJ databases">
        <title>Comparative analysis of secretome profiles of manganese(II)-oxidizing ascomycete fungi.</title>
        <authorList>
            <consortium name="DOE Joint Genome Institute"/>
            <person name="Zeiner C.A."/>
            <person name="Purvine S.O."/>
            <person name="Zink E.M."/>
            <person name="Wu S."/>
            <person name="Pasa-Tolic L."/>
            <person name="Chaput D.L."/>
            <person name="Haridas S."/>
            <person name="Grigoriev I.V."/>
            <person name="Santelli C.M."/>
            <person name="Hansel C.M."/>
        </authorList>
    </citation>
    <scope>NUCLEOTIDE SEQUENCE [LARGE SCALE GENOMIC DNA]</scope>
    <source>
        <strain evidence="3 4">SRC1lrK2f</strain>
    </source>
</reference>
<accession>A0A177E014</accession>
<feature type="domain" description="C2H2-type" evidence="2">
    <location>
        <begin position="221"/>
        <end position="250"/>
    </location>
</feature>
<dbReference type="VEuPathDB" id="FungiDB:CC77DRAFT_1004729"/>
<evidence type="ECO:0000259" key="2">
    <source>
        <dbReference type="SMART" id="SM00355"/>
    </source>
</evidence>
<dbReference type="SMART" id="SM00355">
    <property type="entry name" value="ZnF_C2H2"/>
    <property type="match status" value="2"/>
</dbReference>
<organism evidence="3 4">
    <name type="scientific">Alternaria alternata</name>
    <name type="common">Alternaria rot fungus</name>
    <name type="synonym">Torula alternata</name>
    <dbReference type="NCBI Taxonomy" id="5599"/>
    <lineage>
        <taxon>Eukaryota</taxon>
        <taxon>Fungi</taxon>
        <taxon>Dikarya</taxon>
        <taxon>Ascomycota</taxon>
        <taxon>Pezizomycotina</taxon>
        <taxon>Dothideomycetes</taxon>
        <taxon>Pleosporomycetidae</taxon>
        <taxon>Pleosporales</taxon>
        <taxon>Pleosporineae</taxon>
        <taxon>Pleosporaceae</taxon>
        <taxon>Alternaria</taxon>
        <taxon>Alternaria sect. Alternaria</taxon>
        <taxon>Alternaria alternata complex</taxon>
    </lineage>
</organism>
<protein>
    <recommendedName>
        <fullName evidence="2">C2H2-type domain-containing protein</fullName>
    </recommendedName>
</protein>
<feature type="region of interest" description="Disordered" evidence="1">
    <location>
        <begin position="431"/>
        <end position="450"/>
    </location>
</feature>
<name>A0A177E014_ALTAL</name>
<dbReference type="Proteomes" id="UP000077248">
    <property type="component" value="Unassembled WGS sequence"/>
</dbReference>
<dbReference type="InterPro" id="IPR013087">
    <property type="entry name" value="Znf_C2H2_type"/>
</dbReference>
<feature type="compositionally biased region" description="Pro residues" evidence="1">
    <location>
        <begin position="441"/>
        <end position="450"/>
    </location>
</feature>
<evidence type="ECO:0000313" key="4">
    <source>
        <dbReference type="Proteomes" id="UP000077248"/>
    </source>
</evidence>
<dbReference type="KEGG" id="aalt:CC77DRAFT_1004729"/>
<sequence length="450" mass="49022">MLVHYGSHGDAFGRPDGSFPPKYLSLEQVQLRPRRHSSVTSTRRSSRPQKLRIITSPVAPAYRPSSATTRTKKTKSIRPKQEQPPSPAMSGYSYSSSDQGNYSYQASYPHSGVPQYTQSQINAYYAQYQQYPPQPYQIIPDYYTQPVTVTHTAGYQQPVASGYDVGSWQSHGDDLGMNTSQGPTRTWTCDIPGCSSSANFTRLADLQRHQSTVHGVGTPEYPCNVPRCNRVGDKGFTRRDHLVEHLRNFHHIDIPKRRPGERSAFPFGWPEGAGGSHQDDRGSTGITGGGEETMGHATGSAQRVRMLGEVEGGTVRALPQRPTTAAISTRSRYAGITRARIAKSPSRRGGRAGGRSRGGSSSAGISRLSASSLPALSLSTSASTSLSWWNVHQEQELHSSSIQLQNDTPQPQRHLTSAELAAQDMLLGLETGTGDLFGAPTPGPETYPER</sequence>
<keyword evidence="4" id="KW-1185">Reference proteome</keyword>
<feature type="region of interest" description="Disordered" evidence="1">
    <location>
        <begin position="269"/>
        <end position="300"/>
    </location>
</feature>